<dbReference type="PRINTS" id="PR00899">
    <property type="entry name" value="GPCRSTE3"/>
</dbReference>
<feature type="transmembrane region" description="Helical" evidence="11">
    <location>
        <begin position="276"/>
        <end position="296"/>
    </location>
</feature>
<feature type="compositionally biased region" description="Basic and acidic residues" evidence="10">
    <location>
        <begin position="363"/>
        <end position="380"/>
    </location>
</feature>
<dbReference type="GO" id="GO:0000750">
    <property type="term" value="P:pheromone-dependent signal transduction involved in conjugation with cellular fusion"/>
    <property type="evidence" value="ECO:0007669"/>
    <property type="project" value="TreeGrafter"/>
</dbReference>
<keyword evidence="3" id="KW-0589">Pheromone response</keyword>
<dbReference type="GO" id="GO:0004934">
    <property type="term" value="F:mating-type alpha-factor pheromone receptor activity"/>
    <property type="evidence" value="ECO:0007669"/>
    <property type="project" value="InterPro"/>
</dbReference>
<name>A0AAD7MTM0_9AGAR</name>
<feature type="transmembrane region" description="Helical" evidence="11">
    <location>
        <begin position="164"/>
        <end position="182"/>
    </location>
</feature>
<evidence type="ECO:0000256" key="3">
    <source>
        <dbReference type="ARBA" id="ARBA00022507"/>
    </source>
</evidence>
<comment type="caution">
    <text evidence="12">The sequence shown here is derived from an EMBL/GenBank/DDBJ whole genome shotgun (WGS) entry which is preliminary data.</text>
</comment>
<feature type="transmembrane region" description="Helical" evidence="11">
    <location>
        <begin position="7"/>
        <end position="26"/>
    </location>
</feature>
<evidence type="ECO:0000256" key="10">
    <source>
        <dbReference type="SAM" id="MobiDB-lite"/>
    </source>
</evidence>
<dbReference type="InterPro" id="IPR001499">
    <property type="entry name" value="GPCR_STE3"/>
</dbReference>
<keyword evidence="9" id="KW-0807">Transducer</keyword>
<evidence type="ECO:0000256" key="7">
    <source>
        <dbReference type="ARBA" id="ARBA00023136"/>
    </source>
</evidence>
<proteinExistence type="inferred from homology"/>
<reference evidence="12" key="1">
    <citation type="submission" date="2023-03" db="EMBL/GenBank/DDBJ databases">
        <title>Massive genome expansion in bonnet fungi (Mycena s.s.) driven by repeated elements and novel gene families across ecological guilds.</title>
        <authorList>
            <consortium name="Lawrence Berkeley National Laboratory"/>
            <person name="Harder C.B."/>
            <person name="Miyauchi S."/>
            <person name="Viragh M."/>
            <person name="Kuo A."/>
            <person name="Thoen E."/>
            <person name="Andreopoulos B."/>
            <person name="Lu D."/>
            <person name="Skrede I."/>
            <person name="Drula E."/>
            <person name="Henrissat B."/>
            <person name="Morin E."/>
            <person name="Kohler A."/>
            <person name="Barry K."/>
            <person name="LaButti K."/>
            <person name="Morin E."/>
            <person name="Salamov A."/>
            <person name="Lipzen A."/>
            <person name="Mereny Z."/>
            <person name="Hegedus B."/>
            <person name="Baldrian P."/>
            <person name="Stursova M."/>
            <person name="Weitz H."/>
            <person name="Taylor A."/>
            <person name="Grigoriev I.V."/>
            <person name="Nagy L.G."/>
            <person name="Martin F."/>
            <person name="Kauserud H."/>
        </authorList>
    </citation>
    <scope>NUCLEOTIDE SEQUENCE</scope>
    <source>
        <strain evidence="12">CBHHK188m</strain>
    </source>
</reference>
<dbReference type="PRINTS" id="PR00901">
    <property type="entry name" value="PHEROMONEBAR"/>
</dbReference>
<dbReference type="InterPro" id="IPR000481">
    <property type="entry name" value="GPCR_Pheromne_B_alpha_rcpt"/>
</dbReference>
<comment type="similarity">
    <text evidence="2">Belongs to the G-protein coupled receptor 4 family.</text>
</comment>
<evidence type="ECO:0000256" key="11">
    <source>
        <dbReference type="SAM" id="Phobius"/>
    </source>
</evidence>
<evidence type="ECO:0000313" key="13">
    <source>
        <dbReference type="Proteomes" id="UP001215280"/>
    </source>
</evidence>
<feature type="region of interest" description="Disordered" evidence="10">
    <location>
        <begin position="432"/>
        <end position="466"/>
    </location>
</feature>
<keyword evidence="4 11" id="KW-0812">Transmembrane</keyword>
<sequence length="466" mass="51883">MSSYVESYPLYPVFAFISFVIVLIPLPWHFQAWNAGTCLFMIWTALACLNNFINSIVWHNNVIDWAPVWCDISTRLTIGISVAIPAASLCINRRLYKIAACQTVSITKAQKRRAVMVDCAIGVGIPVLQMILQYVVQGHRYNIMEDIGCYPTTYNTPLAYPLSYLWPNVIGLISACYCILSLREFNRRRAQFALLLSASSTSPLSLSRYFRLMALATIELVFNTPISAYGLYLTVTHDQIRPWISWANTHFQFSAVDLIPSIIWRADRATVVTIELSRWAVVFCAFVFFAFFGFAAEARKHYRLTFWAVAKRLGYTPPADGALPIRLPWTKAKSSAPSALPVSIPRAPVKQRPESLTASLADTRTDYDDTDAGSHVEKADYLSSPAVSSGSAPPEYMHDIELGAYQSGESSPSSEYSHRTLDSRVRPHIADAFFPAAAITRPPPPSPRSPRPSTWPSLPSPSAPQS</sequence>
<dbReference type="PANTHER" id="PTHR28097:SF1">
    <property type="entry name" value="PHEROMONE A FACTOR RECEPTOR"/>
    <property type="match status" value="1"/>
</dbReference>
<evidence type="ECO:0000256" key="1">
    <source>
        <dbReference type="ARBA" id="ARBA00004141"/>
    </source>
</evidence>
<dbReference type="Pfam" id="PF02076">
    <property type="entry name" value="STE3"/>
    <property type="match status" value="1"/>
</dbReference>
<comment type="subcellular location">
    <subcellularLocation>
        <location evidence="1">Membrane</location>
        <topology evidence="1">Multi-pass membrane protein</topology>
    </subcellularLocation>
</comment>
<feature type="transmembrane region" description="Helical" evidence="11">
    <location>
        <begin position="115"/>
        <end position="136"/>
    </location>
</feature>
<dbReference type="PANTHER" id="PTHR28097">
    <property type="entry name" value="PHEROMONE A FACTOR RECEPTOR"/>
    <property type="match status" value="1"/>
</dbReference>
<organism evidence="12 13">
    <name type="scientific">Mycena maculata</name>
    <dbReference type="NCBI Taxonomy" id="230809"/>
    <lineage>
        <taxon>Eukaryota</taxon>
        <taxon>Fungi</taxon>
        <taxon>Dikarya</taxon>
        <taxon>Basidiomycota</taxon>
        <taxon>Agaricomycotina</taxon>
        <taxon>Agaricomycetes</taxon>
        <taxon>Agaricomycetidae</taxon>
        <taxon>Agaricales</taxon>
        <taxon>Marasmiineae</taxon>
        <taxon>Mycenaceae</taxon>
        <taxon>Mycena</taxon>
    </lineage>
</organism>
<evidence type="ECO:0000256" key="8">
    <source>
        <dbReference type="ARBA" id="ARBA00023170"/>
    </source>
</evidence>
<keyword evidence="7 11" id="KW-0472">Membrane</keyword>
<evidence type="ECO:0000256" key="6">
    <source>
        <dbReference type="ARBA" id="ARBA00023040"/>
    </source>
</evidence>
<evidence type="ECO:0000313" key="12">
    <source>
        <dbReference type="EMBL" id="KAJ7732231.1"/>
    </source>
</evidence>
<keyword evidence="13" id="KW-1185">Reference proteome</keyword>
<dbReference type="EMBL" id="JARJLG010000177">
    <property type="protein sequence ID" value="KAJ7732231.1"/>
    <property type="molecule type" value="Genomic_DNA"/>
</dbReference>
<gene>
    <name evidence="12" type="ORF">DFH07DRAFT_846675</name>
</gene>
<protein>
    <submittedName>
        <fullName evidence="12">Pheromone A receptor-domain-containing protein</fullName>
    </submittedName>
</protein>
<evidence type="ECO:0000256" key="9">
    <source>
        <dbReference type="ARBA" id="ARBA00023224"/>
    </source>
</evidence>
<dbReference type="Proteomes" id="UP001215280">
    <property type="component" value="Unassembled WGS sequence"/>
</dbReference>
<dbReference type="AlphaFoldDB" id="A0AAD7MTM0"/>
<evidence type="ECO:0000256" key="2">
    <source>
        <dbReference type="ARBA" id="ARBA00011085"/>
    </source>
</evidence>
<feature type="region of interest" description="Disordered" evidence="10">
    <location>
        <begin position="336"/>
        <end position="395"/>
    </location>
</feature>
<dbReference type="GO" id="GO:0005886">
    <property type="term" value="C:plasma membrane"/>
    <property type="evidence" value="ECO:0007669"/>
    <property type="project" value="TreeGrafter"/>
</dbReference>
<feature type="compositionally biased region" description="Pro residues" evidence="10">
    <location>
        <begin position="441"/>
        <end position="450"/>
    </location>
</feature>
<evidence type="ECO:0000256" key="4">
    <source>
        <dbReference type="ARBA" id="ARBA00022692"/>
    </source>
</evidence>
<keyword evidence="8 12" id="KW-0675">Receptor</keyword>
<feature type="transmembrane region" description="Helical" evidence="11">
    <location>
        <begin position="32"/>
        <end position="53"/>
    </location>
</feature>
<feature type="region of interest" description="Disordered" evidence="10">
    <location>
        <begin position="405"/>
        <end position="424"/>
    </location>
</feature>
<feature type="compositionally biased region" description="Low complexity" evidence="10">
    <location>
        <begin position="383"/>
        <end position="394"/>
    </location>
</feature>
<dbReference type="CDD" id="cd14966">
    <property type="entry name" value="7tmD_STE3"/>
    <property type="match status" value="1"/>
</dbReference>
<keyword evidence="6" id="KW-0297">G-protein coupled receptor</keyword>
<accession>A0AAD7MTM0</accession>
<keyword evidence="5 11" id="KW-1133">Transmembrane helix</keyword>
<evidence type="ECO:0000256" key="5">
    <source>
        <dbReference type="ARBA" id="ARBA00022989"/>
    </source>
</evidence>